<dbReference type="Gene3D" id="1.10.150.130">
    <property type="match status" value="1"/>
</dbReference>
<dbReference type="InterPro" id="IPR011010">
    <property type="entry name" value="DNA_brk_join_enz"/>
</dbReference>
<dbReference type="InterPro" id="IPR010998">
    <property type="entry name" value="Integrase_recombinase_N"/>
</dbReference>
<reference evidence="5 6" key="1">
    <citation type="submission" date="2016-11" db="EMBL/GenBank/DDBJ databases">
        <title>Study of marine rhodopsin-containing bacteria.</title>
        <authorList>
            <person name="Yoshizawa S."/>
            <person name="Kumagai Y."/>
            <person name="Kogure K."/>
        </authorList>
    </citation>
    <scope>NUCLEOTIDE SEQUENCE [LARGE SCALE GENOMIC DNA]</scope>
    <source>
        <strain evidence="5 6">SG-29</strain>
    </source>
</reference>
<dbReference type="InterPro" id="IPR002104">
    <property type="entry name" value="Integrase_catalytic"/>
</dbReference>
<dbReference type="InterPro" id="IPR013762">
    <property type="entry name" value="Integrase-like_cat_sf"/>
</dbReference>
<dbReference type="Pfam" id="PF13102">
    <property type="entry name" value="Phage_int_SAM_5"/>
    <property type="match status" value="1"/>
</dbReference>
<feature type="domain" description="Tyr recombinase" evidence="4">
    <location>
        <begin position="216"/>
        <end position="426"/>
    </location>
</feature>
<dbReference type="GO" id="GO:0003677">
    <property type="term" value="F:DNA binding"/>
    <property type="evidence" value="ECO:0007669"/>
    <property type="project" value="UniProtKB-KW"/>
</dbReference>
<sequence>MATITPLLRLPKARPDGHAPLWLRFSDTQRTVYLSLGVYLHPRFWNDRKREVRKGHPHAERINGLITKRLAEAEDERLRLMVEREPVTLDALRNALAPERVTAEEPVCFLAYVERFLEGVGKGGNVRRVRRESVVVGKLREFAAPDGAALPFERITPELLRDFEAHLVGVKGNKASTVHANVGIIKIHYRRAIKEGLVARDSDPFFSYSPGRAQRPERPKLTEKQLRALEGLDLGARGPGASVDSRTRDAFLFSLYAAGVRFGDLANLRVGDVTADPDMPGAVRLSYRMSKTKKRVAVRLIPQAAAIALAYMTDARGEPKPADAFLFGMLDGYDLTTGEGRLAAVSSQNALANKSLKRLAKQAATEDTPMPDKLSFHIARHSFADLARKAGWDVYAISKALGHSGLNVTEHYLAGFDAATLDAQMGRLFSPSSEAVGNE</sequence>
<dbReference type="GO" id="GO:0006310">
    <property type="term" value="P:DNA recombination"/>
    <property type="evidence" value="ECO:0007669"/>
    <property type="project" value="UniProtKB-KW"/>
</dbReference>
<dbReference type="InterPro" id="IPR050090">
    <property type="entry name" value="Tyrosine_recombinase_XerCD"/>
</dbReference>
<dbReference type="RefSeq" id="WP_094546653.1">
    <property type="nucleotide sequence ID" value="NZ_MQWB01000001.1"/>
</dbReference>
<gene>
    <name evidence="5" type="ORF">BSZ36_05165</name>
</gene>
<protein>
    <recommendedName>
        <fullName evidence="4">Tyr recombinase domain-containing protein</fullName>
    </recommendedName>
</protein>
<name>A0A259TXW6_9BACT</name>
<evidence type="ECO:0000256" key="3">
    <source>
        <dbReference type="ARBA" id="ARBA00023172"/>
    </source>
</evidence>
<keyword evidence="3" id="KW-0233">DNA recombination</keyword>
<dbReference type="PANTHER" id="PTHR30349:SF64">
    <property type="entry name" value="PROPHAGE INTEGRASE INTD-RELATED"/>
    <property type="match status" value="1"/>
</dbReference>
<keyword evidence="2" id="KW-0238">DNA-binding</keyword>
<dbReference type="OrthoDB" id="1068680at2"/>
<evidence type="ECO:0000313" key="5">
    <source>
        <dbReference type="EMBL" id="OZC02418.1"/>
    </source>
</evidence>
<dbReference type="CDD" id="cd01185">
    <property type="entry name" value="INTN1_C_like"/>
    <property type="match status" value="1"/>
</dbReference>
<dbReference type="AlphaFoldDB" id="A0A259TXW6"/>
<dbReference type="PROSITE" id="PS51898">
    <property type="entry name" value="TYR_RECOMBINASE"/>
    <property type="match status" value="1"/>
</dbReference>
<dbReference type="PANTHER" id="PTHR30349">
    <property type="entry name" value="PHAGE INTEGRASE-RELATED"/>
    <property type="match status" value="1"/>
</dbReference>
<dbReference type="Pfam" id="PF00589">
    <property type="entry name" value="Phage_integrase"/>
    <property type="match status" value="1"/>
</dbReference>
<dbReference type="Pfam" id="PF17293">
    <property type="entry name" value="Arm-DNA-bind_5"/>
    <property type="match status" value="1"/>
</dbReference>
<evidence type="ECO:0000256" key="2">
    <source>
        <dbReference type="ARBA" id="ARBA00023125"/>
    </source>
</evidence>
<accession>A0A259TXW6</accession>
<dbReference type="InterPro" id="IPR025269">
    <property type="entry name" value="SAM-like_dom"/>
</dbReference>
<evidence type="ECO:0000259" key="4">
    <source>
        <dbReference type="PROSITE" id="PS51898"/>
    </source>
</evidence>
<dbReference type="EMBL" id="MQWB01000001">
    <property type="protein sequence ID" value="OZC02418.1"/>
    <property type="molecule type" value="Genomic_DNA"/>
</dbReference>
<evidence type="ECO:0000313" key="6">
    <source>
        <dbReference type="Proteomes" id="UP000216446"/>
    </source>
</evidence>
<dbReference type="InterPro" id="IPR035386">
    <property type="entry name" value="Arm-DNA-bind_5"/>
</dbReference>
<evidence type="ECO:0000256" key="1">
    <source>
        <dbReference type="ARBA" id="ARBA00008857"/>
    </source>
</evidence>
<dbReference type="Gene3D" id="1.10.443.10">
    <property type="entry name" value="Intergrase catalytic core"/>
    <property type="match status" value="1"/>
</dbReference>
<keyword evidence="6" id="KW-1185">Reference proteome</keyword>
<organism evidence="5 6">
    <name type="scientific">Rubricoccus marinus</name>
    <dbReference type="NCBI Taxonomy" id="716817"/>
    <lineage>
        <taxon>Bacteria</taxon>
        <taxon>Pseudomonadati</taxon>
        <taxon>Rhodothermota</taxon>
        <taxon>Rhodothermia</taxon>
        <taxon>Rhodothermales</taxon>
        <taxon>Rubricoccaceae</taxon>
        <taxon>Rubricoccus</taxon>
    </lineage>
</organism>
<comment type="caution">
    <text evidence="5">The sequence shown here is derived from an EMBL/GenBank/DDBJ whole genome shotgun (WGS) entry which is preliminary data.</text>
</comment>
<dbReference type="SUPFAM" id="SSF56349">
    <property type="entry name" value="DNA breaking-rejoining enzymes"/>
    <property type="match status" value="1"/>
</dbReference>
<dbReference type="GO" id="GO:0015074">
    <property type="term" value="P:DNA integration"/>
    <property type="evidence" value="ECO:0007669"/>
    <property type="project" value="InterPro"/>
</dbReference>
<comment type="similarity">
    <text evidence="1">Belongs to the 'phage' integrase family.</text>
</comment>
<dbReference type="Proteomes" id="UP000216446">
    <property type="component" value="Unassembled WGS sequence"/>
</dbReference>
<dbReference type="InParanoid" id="A0A259TXW6"/>
<proteinExistence type="inferred from homology"/>